<organism evidence="1 2">
    <name type="scientific">Paramecium pentaurelia</name>
    <dbReference type="NCBI Taxonomy" id="43138"/>
    <lineage>
        <taxon>Eukaryota</taxon>
        <taxon>Sar</taxon>
        <taxon>Alveolata</taxon>
        <taxon>Ciliophora</taxon>
        <taxon>Intramacronucleata</taxon>
        <taxon>Oligohymenophorea</taxon>
        <taxon>Peniculida</taxon>
        <taxon>Parameciidae</taxon>
        <taxon>Paramecium</taxon>
    </lineage>
</organism>
<sequence length="458" mass="54472">MLDFEQDFYKFVKAQLDKKRGIKKLPSNDQHYHEEIIQRNRLQSDNIQKVLQNERKKMKINKVTKEQHFENKMRDFSSMDTFIDVKFFLKNLNDQQMKKNRKKLPKLIKRSKSYSNNEDLFDYAEIVQKSKKFIANSRHFRSKPQIEVYLQQTDNEFTQRSKIIEDGRSTNEKFYTGIDQLITDINHNNALNEMDKKYEKERKKNRDSMNSEQIIQSLIPLDFGKDEIAIEAGKNFKEQSQKVLQLLERTTKMLYKNKIPQPPNQKILKQQQQQLKELKQQLPNSIEPKSQKQILVKSRSESNDLKFPQLNGKLINPLVRRVIPLQQTSHATLPEIQPGSFLSLRDDKKFENLHYFKSPQNQSKQDDHHNNSSHQSISLNLKNQFGEFLTQLDDAQDQFQKQYPTDSQLQKIQNNMSKKMMQIGKIPLESFKYLTKRKFNVSKKYELRGKKNKALRNL</sequence>
<dbReference type="EMBL" id="CAJJDO010000032">
    <property type="protein sequence ID" value="CAD8158720.1"/>
    <property type="molecule type" value="Genomic_DNA"/>
</dbReference>
<evidence type="ECO:0000313" key="1">
    <source>
        <dbReference type="EMBL" id="CAD8158720.1"/>
    </source>
</evidence>
<reference evidence="1" key="1">
    <citation type="submission" date="2021-01" db="EMBL/GenBank/DDBJ databases">
        <authorList>
            <consortium name="Genoscope - CEA"/>
            <person name="William W."/>
        </authorList>
    </citation>
    <scope>NUCLEOTIDE SEQUENCE</scope>
</reference>
<gene>
    <name evidence="1" type="ORF">PPENT_87.1.T0320120</name>
</gene>
<accession>A0A8S1U1Z0</accession>
<dbReference type="Proteomes" id="UP000689195">
    <property type="component" value="Unassembled WGS sequence"/>
</dbReference>
<dbReference type="OrthoDB" id="303483at2759"/>
<protein>
    <submittedName>
        <fullName evidence="1">Uncharacterized protein</fullName>
    </submittedName>
</protein>
<comment type="caution">
    <text evidence="1">The sequence shown here is derived from an EMBL/GenBank/DDBJ whole genome shotgun (WGS) entry which is preliminary data.</text>
</comment>
<dbReference type="AlphaFoldDB" id="A0A8S1U1Z0"/>
<keyword evidence="2" id="KW-1185">Reference proteome</keyword>
<proteinExistence type="predicted"/>
<name>A0A8S1U1Z0_9CILI</name>
<evidence type="ECO:0000313" key="2">
    <source>
        <dbReference type="Proteomes" id="UP000689195"/>
    </source>
</evidence>